<organism evidence="2 3">
    <name type="scientific">Paenibacillus chartarius</name>
    <dbReference type="NCBI Taxonomy" id="747481"/>
    <lineage>
        <taxon>Bacteria</taxon>
        <taxon>Bacillati</taxon>
        <taxon>Bacillota</taxon>
        <taxon>Bacilli</taxon>
        <taxon>Bacillales</taxon>
        <taxon>Paenibacillaceae</taxon>
        <taxon>Paenibacillus</taxon>
    </lineage>
</organism>
<evidence type="ECO:0000256" key="1">
    <source>
        <dbReference type="SAM" id="Phobius"/>
    </source>
</evidence>
<feature type="transmembrane region" description="Helical" evidence="1">
    <location>
        <begin position="85"/>
        <end position="107"/>
    </location>
</feature>
<keyword evidence="1" id="KW-1133">Transmembrane helix</keyword>
<feature type="transmembrane region" description="Helical" evidence="1">
    <location>
        <begin position="61"/>
        <end position="78"/>
    </location>
</feature>
<feature type="transmembrane region" description="Helical" evidence="1">
    <location>
        <begin position="6"/>
        <end position="27"/>
    </location>
</feature>
<evidence type="ECO:0000313" key="2">
    <source>
        <dbReference type="EMBL" id="MFC0214104.1"/>
    </source>
</evidence>
<feature type="transmembrane region" description="Helical" evidence="1">
    <location>
        <begin position="168"/>
        <end position="186"/>
    </location>
</feature>
<reference evidence="2 3" key="1">
    <citation type="submission" date="2024-09" db="EMBL/GenBank/DDBJ databases">
        <authorList>
            <person name="Sun Q."/>
            <person name="Mori K."/>
        </authorList>
    </citation>
    <scope>NUCLEOTIDE SEQUENCE [LARGE SCALE GENOMIC DNA]</scope>
    <source>
        <strain evidence="2 3">CCM 7759</strain>
    </source>
</reference>
<keyword evidence="1" id="KW-0472">Membrane</keyword>
<protein>
    <submittedName>
        <fullName evidence="2">Uncharacterized protein</fullName>
    </submittedName>
</protein>
<evidence type="ECO:0000313" key="3">
    <source>
        <dbReference type="Proteomes" id="UP001589776"/>
    </source>
</evidence>
<dbReference type="Proteomes" id="UP001589776">
    <property type="component" value="Unassembled WGS sequence"/>
</dbReference>
<feature type="transmembrane region" description="Helical" evidence="1">
    <location>
        <begin position="127"/>
        <end position="147"/>
    </location>
</feature>
<gene>
    <name evidence="2" type="ORF">ACFFK0_16880</name>
</gene>
<comment type="caution">
    <text evidence="2">The sequence shown here is derived from an EMBL/GenBank/DDBJ whole genome shotgun (WGS) entry which is preliminary data.</text>
</comment>
<keyword evidence="1" id="KW-0812">Transmembrane</keyword>
<sequence length="201" mass="22608">MNGFPLSCHLLEACQWFAILMLALAVFRLKLAQFWPHNAISVLLVKGISLLAGLFPPLVSHIVPIQFALFFVALYKFYRFRPLYAMTIAVIGGFVALQSTALKYYLISIITSSPLNFSTDGLPWPQLHNVFTLVFIGGTMLLTWVLCKYRLGFTFVSVSDSGTKRGNRHFIAPLILFLIIIFAMPLQRESSMPYLPVMLTA</sequence>
<name>A0ABV6DN85_9BACL</name>
<keyword evidence="3" id="KW-1185">Reference proteome</keyword>
<dbReference type="EMBL" id="JBHLWN010000068">
    <property type="protein sequence ID" value="MFC0214104.1"/>
    <property type="molecule type" value="Genomic_DNA"/>
</dbReference>
<accession>A0ABV6DN85</accession>
<dbReference type="RefSeq" id="WP_377471443.1">
    <property type="nucleotide sequence ID" value="NZ_JBHLWN010000068.1"/>
</dbReference>
<proteinExistence type="predicted"/>